<gene>
    <name evidence="1" type="ORF">D0Z00_000196</name>
</gene>
<organism evidence="1 2">
    <name type="scientific">Geotrichum galactomycetum</name>
    <dbReference type="NCBI Taxonomy" id="27317"/>
    <lineage>
        <taxon>Eukaryota</taxon>
        <taxon>Fungi</taxon>
        <taxon>Dikarya</taxon>
        <taxon>Ascomycota</taxon>
        <taxon>Saccharomycotina</taxon>
        <taxon>Dipodascomycetes</taxon>
        <taxon>Dipodascales</taxon>
        <taxon>Dipodascaceae</taxon>
        <taxon>Geotrichum</taxon>
    </lineage>
</organism>
<keyword evidence="2" id="KW-1185">Reference proteome</keyword>
<evidence type="ECO:0000313" key="1">
    <source>
        <dbReference type="EMBL" id="KAF5102704.1"/>
    </source>
</evidence>
<protein>
    <submittedName>
        <fullName evidence="1">Uncharacterized protein</fullName>
    </submittedName>
</protein>
<dbReference type="EMBL" id="QVQA01000003">
    <property type="protein sequence ID" value="KAF5102704.1"/>
    <property type="molecule type" value="Genomic_DNA"/>
</dbReference>
<dbReference type="Proteomes" id="UP000744676">
    <property type="component" value="Unassembled WGS sequence"/>
</dbReference>
<accession>A0ACB6VB22</accession>
<comment type="caution">
    <text evidence="1">The sequence shown here is derived from an EMBL/GenBank/DDBJ whole genome shotgun (WGS) entry which is preliminary data.</text>
</comment>
<reference evidence="1 2" key="1">
    <citation type="journal article" date="2020" name="Front. Microbiol.">
        <title>Phenotypic and Genetic Characterization of the Cheese Ripening Yeast Geotrichum candidum.</title>
        <authorList>
            <person name="Perkins V."/>
            <person name="Vignola S."/>
            <person name="Lessard M.H."/>
            <person name="Plante P.L."/>
            <person name="Corbeil J."/>
            <person name="Dugat-Bony E."/>
            <person name="Frenette M."/>
            <person name="Labrie S."/>
        </authorList>
    </citation>
    <scope>NUCLEOTIDE SEQUENCE [LARGE SCALE GENOMIC DNA]</scope>
    <source>
        <strain evidence="1 2">LMA-1147</strain>
    </source>
</reference>
<proteinExistence type="predicted"/>
<evidence type="ECO:0000313" key="2">
    <source>
        <dbReference type="Proteomes" id="UP000744676"/>
    </source>
</evidence>
<name>A0ACB6VB22_9ASCO</name>
<sequence length="574" mass="63049">MATEPSEKSLSSAIADGNQIVNNNSTAIKKTTSNSSDPSHSSAPLDYFQDDEEAQRNEIARIKTNESLQEQDNIARILSRRSTNRGPIPTMGGNRDYPPELGDQKIYQVDFDGPNDPIHPHNWPLSTKLVICFGLGLTTLTVAWGSSIFSSAIPYITKKWHVANVVGTLGISLYVLGFASGPVIWSPVSELYGRKMPILLSSLLFTCFTFAAATSKDLQTLLLTRFFAGFTGSAPLTVVAAAFSDMFGNETRGKALLIFSGTVFCGPLVAPIVGGFIAESYLGWRWTMYITGIMAGACLIFNVFFLKETYHPVILVDKAREIRERTGNWGVFAAHERVELDLNSIVKNNLTRPLEMLVVEPIILLLSIYSAFIYGILYLFMSAYPIVFMEGYGMSLGVGMLPYIGLVVGQLLSLVAMMLIFEPYYNKKLAANGGKPVPEARLPPMITGGIIFPIGLLWFTWAGNYHESVPWIVPALSGLFTGFGLLSIFLPCINYIVDSYLFFAASALAGNTFLRSSFGAVFPLFATFMFHGMGTNWAGLLLGLVGLVLVPVPMLFMKYGKRIRTRSKYAFVLN</sequence>